<dbReference type="SUPFAM" id="SSF51445">
    <property type="entry name" value="(Trans)glycosidases"/>
    <property type="match status" value="1"/>
</dbReference>
<dbReference type="GO" id="GO:0009251">
    <property type="term" value="P:glucan catabolic process"/>
    <property type="evidence" value="ECO:0007669"/>
    <property type="project" value="TreeGrafter"/>
</dbReference>
<evidence type="ECO:0000256" key="6">
    <source>
        <dbReference type="ARBA" id="ARBA00023295"/>
    </source>
</evidence>
<dbReference type="Gene3D" id="3.20.20.300">
    <property type="entry name" value="Glycoside hydrolase, family 3, N-terminal domain"/>
    <property type="match status" value="1"/>
</dbReference>
<dbReference type="PRINTS" id="PR00133">
    <property type="entry name" value="GLHYDRLASE3"/>
</dbReference>
<dbReference type="InterPro" id="IPR017853">
    <property type="entry name" value="GH"/>
</dbReference>
<dbReference type="InterPro" id="IPR001764">
    <property type="entry name" value="Glyco_hydro_3_N"/>
</dbReference>
<dbReference type="RefSeq" id="WP_261967661.1">
    <property type="nucleotide sequence ID" value="NZ_JAHHZF010000003.1"/>
</dbReference>
<dbReference type="PANTHER" id="PTHR30620">
    <property type="entry name" value="PERIPLASMIC BETA-GLUCOSIDASE-RELATED"/>
    <property type="match status" value="1"/>
</dbReference>
<dbReference type="Pfam" id="PF14310">
    <property type="entry name" value="Fn3-like"/>
    <property type="match status" value="1"/>
</dbReference>
<dbReference type="InterPro" id="IPR002772">
    <property type="entry name" value="Glyco_hydro_3_C"/>
</dbReference>
<dbReference type="SUPFAM" id="SSF52279">
    <property type="entry name" value="Beta-D-glucan exohydrolase, C-terminal domain"/>
    <property type="match status" value="1"/>
</dbReference>
<dbReference type="EMBL" id="JAHHZF010000003">
    <property type="protein sequence ID" value="MBT9289007.1"/>
    <property type="molecule type" value="Genomic_DNA"/>
</dbReference>
<evidence type="ECO:0000256" key="4">
    <source>
        <dbReference type="ARBA" id="ARBA00022729"/>
    </source>
</evidence>
<comment type="caution">
    <text evidence="8">The sequence shown here is derived from an EMBL/GenBank/DDBJ whole genome shotgun (WGS) entry which is preliminary data.</text>
</comment>
<feature type="domain" description="Fibronectin type III-like" evidence="7">
    <location>
        <begin position="637"/>
        <end position="704"/>
    </location>
</feature>
<dbReference type="InterPro" id="IPR013783">
    <property type="entry name" value="Ig-like_fold"/>
</dbReference>
<dbReference type="GO" id="GO:0008422">
    <property type="term" value="F:beta-glucosidase activity"/>
    <property type="evidence" value="ECO:0007669"/>
    <property type="project" value="UniProtKB-EC"/>
</dbReference>
<evidence type="ECO:0000313" key="9">
    <source>
        <dbReference type="Proteomes" id="UP000766595"/>
    </source>
</evidence>
<dbReference type="Pfam" id="PF00933">
    <property type="entry name" value="Glyco_hydro_3"/>
    <property type="match status" value="1"/>
</dbReference>
<comment type="catalytic activity">
    <reaction evidence="1">
        <text>Hydrolysis of terminal, non-reducing beta-D-glucosyl residues with release of beta-D-glucose.</text>
        <dbReference type="EC" id="3.2.1.21"/>
    </reaction>
</comment>
<dbReference type="Pfam" id="PF01915">
    <property type="entry name" value="Glyco_hydro_3_C"/>
    <property type="match status" value="1"/>
</dbReference>
<accession>A0A947GBS8</accession>
<keyword evidence="6" id="KW-0326">Glycosidase</keyword>
<name>A0A947GBS8_9HYPH</name>
<evidence type="ECO:0000256" key="3">
    <source>
        <dbReference type="ARBA" id="ARBA00012744"/>
    </source>
</evidence>
<proteinExistence type="inferred from homology"/>
<protein>
    <recommendedName>
        <fullName evidence="3">beta-glucosidase</fullName>
        <ecNumber evidence="3">3.2.1.21</ecNumber>
    </recommendedName>
</protein>
<dbReference type="InterPro" id="IPR026891">
    <property type="entry name" value="Fn3-like"/>
</dbReference>
<comment type="similarity">
    <text evidence="2">Belongs to the glycosyl hydrolase 3 family.</text>
</comment>
<keyword evidence="5 8" id="KW-0378">Hydrolase</keyword>
<dbReference type="InterPro" id="IPR036962">
    <property type="entry name" value="Glyco_hydro_3_N_sf"/>
</dbReference>
<dbReference type="Gene3D" id="2.60.40.10">
    <property type="entry name" value="Immunoglobulins"/>
    <property type="match status" value="1"/>
</dbReference>
<dbReference type="SMART" id="SM01217">
    <property type="entry name" value="Fn3_like"/>
    <property type="match status" value="1"/>
</dbReference>
<reference evidence="8 9" key="1">
    <citation type="submission" date="2021-06" db="EMBL/GenBank/DDBJ databases">
        <authorList>
            <person name="Grouzdev D.S."/>
            <person name="Koziaeva V."/>
        </authorList>
    </citation>
    <scope>NUCLEOTIDE SEQUENCE [LARGE SCALE GENOMIC DNA]</scope>
    <source>
        <strain evidence="8 9">22</strain>
    </source>
</reference>
<dbReference type="AlphaFoldDB" id="A0A947GBS8"/>
<keyword evidence="4" id="KW-0732">Signal</keyword>
<sequence length="719" mass="74797">MSHRLRPASRHARALLKRMTLAEKIGQLTMITLGDQPTGPIADPVTIAEVHAGRVGSVLNLAGPERIAQVQALARATRLGIPLVFGLDVVHGYRTVFPVPIAEAGAFDPTLWRETARVAAAEARRQGIHLTFAPMLDIARDPRWGRIVEGPGEDPWLAARFAAAKVTGFQGADLAAPDALAATAKHFVAYGAAVAGRDYAGAEVSATSLAEVYLPPFRAAVEAGVAAVMPAFSDIDGVPMTAHAALIAGRLRRVWGFDGVVISDWDAIGQLVAHGVAADLAEAAALALRAGVDIDMVSAAYRRGLPEALDRGLVEPEAIDAAVLRVLALKERLGLFEAEPVAPAGPPPAAEAAGRRALARHAAERSTVLLHDRSSLLPVGSPRRIAVIGPFARAAGGGSDRIGPWAGLGDPDQASSLPAALRARFPDAEIVSRVGVDAHRPGRRDIAGAVAAARQADLVLLCLGEPADWSGEAASRAEPGLPGDQPALAEAIFALERPTVLILTGGRPLIASAVIDRAGTALMAWFGGTEIAPALAGILAGDVPAGGRLPVSWPRSIGQIPIFFAERPSGRPFAPDNPFTSHYLDQPNAPHFPFGHGGTPGAFALSDLAVAPVTVGPAEEIAIAVTVASTAARAEDAVVFVFIQALKALPNRPVLELRAVERVALAPGETRRATLRLPAAALDRLGDGAVPEPGRYAIRVGLDADRSRHLVAAVTLETR</sequence>
<dbReference type="Gene3D" id="3.40.50.1700">
    <property type="entry name" value="Glycoside hydrolase family 3 C-terminal domain"/>
    <property type="match status" value="1"/>
</dbReference>
<evidence type="ECO:0000313" key="8">
    <source>
        <dbReference type="EMBL" id="MBT9289007.1"/>
    </source>
</evidence>
<dbReference type="InterPro" id="IPR051915">
    <property type="entry name" value="Cellulose_Degrad_GH3"/>
</dbReference>
<evidence type="ECO:0000256" key="5">
    <source>
        <dbReference type="ARBA" id="ARBA00022801"/>
    </source>
</evidence>
<dbReference type="EC" id="3.2.1.21" evidence="3"/>
<evidence type="ECO:0000259" key="7">
    <source>
        <dbReference type="SMART" id="SM01217"/>
    </source>
</evidence>
<evidence type="ECO:0000256" key="1">
    <source>
        <dbReference type="ARBA" id="ARBA00000448"/>
    </source>
</evidence>
<evidence type="ECO:0000256" key="2">
    <source>
        <dbReference type="ARBA" id="ARBA00005336"/>
    </source>
</evidence>
<dbReference type="InterPro" id="IPR036881">
    <property type="entry name" value="Glyco_hydro_3_C_sf"/>
</dbReference>
<dbReference type="Proteomes" id="UP000766595">
    <property type="component" value="Unassembled WGS sequence"/>
</dbReference>
<organism evidence="8 9">
    <name type="scientific">Prosthecodimorpha staleyi</name>
    <dbReference type="NCBI Taxonomy" id="2840188"/>
    <lineage>
        <taxon>Bacteria</taxon>
        <taxon>Pseudomonadati</taxon>
        <taxon>Pseudomonadota</taxon>
        <taxon>Alphaproteobacteria</taxon>
        <taxon>Hyphomicrobiales</taxon>
        <taxon>Ancalomicrobiaceae</taxon>
        <taxon>Prosthecodimorpha</taxon>
    </lineage>
</organism>
<keyword evidence="9" id="KW-1185">Reference proteome</keyword>
<dbReference type="PANTHER" id="PTHR30620:SF16">
    <property type="entry name" value="LYSOSOMAL BETA GLUCOSIDASE"/>
    <property type="match status" value="1"/>
</dbReference>
<gene>
    <name evidence="8" type="ORF">KL771_06075</name>
</gene>